<accession>A0AA97BLB9</accession>
<dbReference type="AlphaFoldDB" id="A0AA97BLB9"/>
<organism evidence="1">
    <name type="scientific">Thermoleptolyngbya oregonensis NK1-22</name>
    <dbReference type="NCBI Taxonomy" id="2547457"/>
    <lineage>
        <taxon>Bacteria</taxon>
        <taxon>Bacillati</taxon>
        <taxon>Cyanobacteriota</taxon>
        <taxon>Cyanophyceae</taxon>
        <taxon>Oculatellales</taxon>
        <taxon>Oculatellaceae</taxon>
        <taxon>Thermoleptolyngbya</taxon>
    </lineage>
</organism>
<proteinExistence type="predicted"/>
<gene>
    <name evidence="1" type="ORF">HNI00_07325</name>
</gene>
<dbReference type="RefSeq" id="WP_316792031.1">
    <property type="nucleotide sequence ID" value="NZ_CP053540.1"/>
</dbReference>
<dbReference type="KEGG" id="tog:HNI00_07325"/>
<name>A0AA97BLB9_9CYAN</name>
<protein>
    <submittedName>
        <fullName evidence="1">Uncharacterized protein</fullName>
    </submittedName>
</protein>
<reference evidence="1" key="1">
    <citation type="submission" date="2020-05" db="EMBL/GenBank/DDBJ databases">
        <authorList>
            <person name="Zhu T."/>
            <person name="Keshari N."/>
            <person name="Lu X."/>
        </authorList>
    </citation>
    <scope>NUCLEOTIDE SEQUENCE</scope>
    <source>
        <strain evidence="1">NK1-22</strain>
    </source>
</reference>
<evidence type="ECO:0000313" key="1">
    <source>
        <dbReference type="EMBL" id="WOB42987.1"/>
    </source>
</evidence>
<sequence>MPNFVRFMDQGLPGERLLNLDQVEACCYLPNAQPLELQIWLVSGEFIALRDWTAVAVWAYLTAAMHCRTVVIGERPSLTELEEVDL</sequence>
<dbReference type="EMBL" id="CP053540">
    <property type="protein sequence ID" value="WOB42987.1"/>
    <property type="molecule type" value="Genomic_DNA"/>
</dbReference>